<proteinExistence type="predicted"/>
<protein>
    <submittedName>
        <fullName evidence="1">Uncharacterized protein</fullName>
    </submittedName>
</protein>
<gene>
    <name evidence="1" type="ORF">SEMRO_77_G041940.1</name>
</gene>
<comment type="caution">
    <text evidence="1">The sequence shown here is derived from an EMBL/GenBank/DDBJ whole genome shotgun (WGS) entry which is preliminary data.</text>
</comment>
<dbReference type="EMBL" id="CAICTM010000076">
    <property type="protein sequence ID" value="CAB9500157.1"/>
    <property type="molecule type" value="Genomic_DNA"/>
</dbReference>
<dbReference type="Proteomes" id="UP001153069">
    <property type="component" value="Unassembled WGS sequence"/>
</dbReference>
<organism evidence="1 2">
    <name type="scientific">Seminavis robusta</name>
    <dbReference type="NCBI Taxonomy" id="568900"/>
    <lineage>
        <taxon>Eukaryota</taxon>
        <taxon>Sar</taxon>
        <taxon>Stramenopiles</taxon>
        <taxon>Ochrophyta</taxon>
        <taxon>Bacillariophyta</taxon>
        <taxon>Bacillariophyceae</taxon>
        <taxon>Bacillariophycidae</taxon>
        <taxon>Naviculales</taxon>
        <taxon>Naviculaceae</taxon>
        <taxon>Seminavis</taxon>
    </lineage>
</organism>
<sequence>MRQLECLEEKRVTVDEVLDHAIARVCLCSSKWGVHGVVFELTSGRRTGCLLDENEIPVVLTDRNIGTSPWVSVEQPYGFLTKVSGYCHNQVGCLCHSIQLEFASGQVISTTSSTDSTNLHGLVCRQEFQGERFLTPRLPQNFLLNELVLGLGLCLGYTGVSTSIDIDISQVLGWIPEESIPVEDWSQDPLRVRIIPDEEPKKDISKMIMKSICLADPQWQVDATVVTFYHGRIQGPLVVHNNRPYQIPKIIIDKQRHCRLRSNHYHKIQQPGGYLIRISGYQLIQKAQPPESTPTPQQQVAFHSLRLEFASGQILQYQPLLSNKTGRGHYFSYDIPDPKKLYVNQLVFWDGKLKAIGAVRTTQHTQHTLVNNALTNNKLKSKWKINSKFPWK</sequence>
<keyword evidence="2" id="KW-1185">Reference proteome</keyword>
<evidence type="ECO:0000313" key="1">
    <source>
        <dbReference type="EMBL" id="CAB9500157.1"/>
    </source>
</evidence>
<name>A0A9N8H540_9STRA</name>
<evidence type="ECO:0000313" key="2">
    <source>
        <dbReference type="Proteomes" id="UP001153069"/>
    </source>
</evidence>
<accession>A0A9N8H540</accession>
<reference evidence="1" key="1">
    <citation type="submission" date="2020-06" db="EMBL/GenBank/DDBJ databases">
        <authorList>
            <consortium name="Plant Systems Biology data submission"/>
        </authorList>
    </citation>
    <scope>NUCLEOTIDE SEQUENCE</scope>
    <source>
        <strain evidence="1">D6</strain>
    </source>
</reference>
<dbReference type="AlphaFoldDB" id="A0A9N8H540"/>